<dbReference type="EMBL" id="LCYA01000338">
    <property type="protein sequence ID" value="KWV68381.1"/>
    <property type="molecule type" value="Genomic_DNA"/>
</dbReference>
<feature type="region of interest" description="Disordered" evidence="1">
    <location>
        <begin position="218"/>
        <end position="244"/>
    </location>
</feature>
<evidence type="ECO:0008006" key="4">
    <source>
        <dbReference type="Google" id="ProtNLM"/>
    </source>
</evidence>
<protein>
    <recommendedName>
        <fullName evidence="4">Replication protein</fullName>
    </recommendedName>
</protein>
<organism evidence="2 3">
    <name type="scientific">Pseudomonas fluorescens</name>
    <dbReference type="NCBI Taxonomy" id="294"/>
    <lineage>
        <taxon>Bacteria</taxon>
        <taxon>Pseudomonadati</taxon>
        <taxon>Pseudomonadota</taxon>
        <taxon>Gammaproteobacteria</taxon>
        <taxon>Pseudomonadales</taxon>
        <taxon>Pseudomonadaceae</taxon>
        <taxon>Pseudomonas</taxon>
    </lineage>
</organism>
<dbReference type="PATRIC" id="fig|294.194.peg.7048"/>
<dbReference type="AlphaFoldDB" id="A0A120FVH5"/>
<comment type="caution">
    <text evidence="2">The sequence shown here is derived from an EMBL/GenBank/DDBJ whole genome shotgun (WGS) entry which is preliminary data.</text>
</comment>
<sequence>MCGTINSKTGKMAELLEFNEKVSYEAMLEILKPHTTSDDINSLSPLPKIKPEKAPKKPILEIVKLEHREKLPKNVPHKNFIPKNRLSLAIERYKDLLKLIELRGGVVQEGQRMNFLLWILNFKCIAGAIHIGNFDEEALKVGNKIFNGYDFSLDDLSTLRNKLEEYNLRRVKNPQDFNKFETIPLYTPTSQTLITKLNITKDEQAHLKTIIDKEEVKERAKNRKYNERRAKGMKEQNGDKEKMPWKGLGIGRTKYYEMKKDGLI</sequence>
<proteinExistence type="predicted"/>
<reference evidence="2 3" key="1">
    <citation type="submission" date="2015-05" db="EMBL/GenBank/DDBJ databases">
        <title>A genomic and transcriptomic approach to investigate the blue pigment phenotype in Pseudomonas fluorescens.</title>
        <authorList>
            <person name="Andreani N.A."/>
            <person name="Cardazzo B."/>
        </authorList>
    </citation>
    <scope>NUCLEOTIDE SEQUENCE [LARGE SCALE GENOMIC DNA]</scope>
    <source>
        <strain evidence="2 3">Ps_22</strain>
    </source>
</reference>
<evidence type="ECO:0000256" key="1">
    <source>
        <dbReference type="SAM" id="MobiDB-lite"/>
    </source>
</evidence>
<evidence type="ECO:0000313" key="3">
    <source>
        <dbReference type="Proteomes" id="UP000061348"/>
    </source>
</evidence>
<gene>
    <name evidence="2" type="ORF">PFLmoz3_06324</name>
</gene>
<name>A0A120FVH5_PSEFL</name>
<evidence type="ECO:0000313" key="2">
    <source>
        <dbReference type="EMBL" id="KWV68381.1"/>
    </source>
</evidence>
<accession>A0A120FVH5</accession>
<dbReference type="Proteomes" id="UP000061348">
    <property type="component" value="Unassembled WGS sequence"/>
</dbReference>